<dbReference type="AlphaFoldDB" id="A0A504YGC8"/>
<feature type="compositionally biased region" description="Polar residues" evidence="1">
    <location>
        <begin position="278"/>
        <end position="288"/>
    </location>
</feature>
<dbReference type="OrthoDB" id="10499124at2759"/>
<feature type="region of interest" description="Disordered" evidence="1">
    <location>
        <begin position="278"/>
        <end position="305"/>
    </location>
</feature>
<gene>
    <name evidence="2" type="ORF">FGIG_00254</name>
</gene>
<evidence type="ECO:0000313" key="2">
    <source>
        <dbReference type="EMBL" id="TPP59601.1"/>
    </source>
</evidence>
<evidence type="ECO:0000313" key="3">
    <source>
        <dbReference type="Proteomes" id="UP000316759"/>
    </source>
</evidence>
<keyword evidence="3" id="KW-1185">Reference proteome</keyword>
<organism evidence="2 3">
    <name type="scientific">Fasciola gigantica</name>
    <name type="common">Giant liver fluke</name>
    <dbReference type="NCBI Taxonomy" id="46835"/>
    <lineage>
        <taxon>Eukaryota</taxon>
        <taxon>Metazoa</taxon>
        <taxon>Spiralia</taxon>
        <taxon>Lophotrochozoa</taxon>
        <taxon>Platyhelminthes</taxon>
        <taxon>Trematoda</taxon>
        <taxon>Digenea</taxon>
        <taxon>Plagiorchiida</taxon>
        <taxon>Echinostomata</taxon>
        <taxon>Echinostomatoidea</taxon>
        <taxon>Fasciolidae</taxon>
        <taxon>Fasciola</taxon>
    </lineage>
</organism>
<dbReference type="EMBL" id="SUNJ01010500">
    <property type="protein sequence ID" value="TPP59601.1"/>
    <property type="molecule type" value="Genomic_DNA"/>
</dbReference>
<feature type="region of interest" description="Disordered" evidence="1">
    <location>
        <begin position="19"/>
        <end position="83"/>
    </location>
</feature>
<dbReference type="Proteomes" id="UP000316759">
    <property type="component" value="Unassembled WGS sequence"/>
</dbReference>
<feature type="region of interest" description="Disordered" evidence="1">
    <location>
        <begin position="200"/>
        <end position="235"/>
    </location>
</feature>
<feature type="compositionally biased region" description="Polar residues" evidence="1">
    <location>
        <begin position="203"/>
        <end position="214"/>
    </location>
</feature>
<protein>
    <submittedName>
        <fullName evidence="2">Uncharacterized protein</fullName>
    </submittedName>
</protein>
<name>A0A504YGC8_FASGI</name>
<evidence type="ECO:0000256" key="1">
    <source>
        <dbReference type="SAM" id="MobiDB-lite"/>
    </source>
</evidence>
<feature type="compositionally biased region" description="Basic and acidic residues" evidence="1">
    <location>
        <begin position="19"/>
        <end position="28"/>
    </location>
</feature>
<comment type="caution">
    <text evidence="2">The sequence shown here is derived from an EMBL/GenBank/DDBJ whole genome shotgun (WGS) entry which is preliminary data.</text>
</comment>
<proteinExistence type="predicted"/>
<reference evidence="2 3" key="1">
    <citation type="submission" date="2019-04" db="EMBL/GenBank/DDBJ databases">
        <title>Annotation for the trematode Fasciola gigantica.</title>
        <authorList>
            <person name="Choi Y.-J."/>
        </authorList>
    </citation>
    <scope>NUCLEOTIDE SEQUENCE [LARGE SCALE GENOMIC DNA]</scope>
    <source>
        <strain evidence="2">Uganda_cow_1</strain>
    </source>
</reference>
<accession>A0A504YGC8</accession>
<sequence>MSGMARSQVDMSLDDIIKLKKEQRENTPKKSQTPNRRNRVRTRVLAARPRLQKNLRLQNKANSPGRGKTQLLRGGRTRSNFKSTTAVSSSAALAVLKRARRTAVEAAKAAAQAAALINQSRFRRREVFDANRNLQSRIQSAGSRNSIRNNQANFPSTRSRVRNRNFDARTSRVDMRQFRLARKRPRRAANAVALRFQRGQPVRFNQTANSATSFNNNRRRRPQNNPTSRQRGRGYYAHYVDETNTSADRAREREYLAQARALIRAQSEQSRQIYDGAQNTFGQYSGSAHNRRGVRGRGRGYRPQY</sequence>
<feature type="compositionally biased region" description="Basic residues" evidence="1">
    <location>
        <begin position="289"/>
        <end position="305"/>
    </location>
</feature>